<dbReference type="Pfam" id="PF13715">
    <property type="entry name" value="CarbopepD_reg_2"/>
    <property type="match status" value="1"/>
</dbReference>
<dbReference type="EMBL" id="LNAL01000008">
    <property type="protein sequence ID" value="KUG06305.1"/>
    <property type="molecule type" value="Genomic_DNA"/>
</dbReference>
<keyword evidence="2" id="KW-1185">Reference proteome</keyword>
<gene>
    <name evidence="1" type="ORF">ASU33_02810</name>
</gene>
<accession>A0A9X0L3A5</accession>
<organism evidence="1 2">
    <name type="scientific">Solirubrum puertoriconensis</name>
    <dbReference type="NCBI Taxonomy" id="1751427"/>
    <lineage>
        <taxon>Bacteria</taxon>
        <taxon>Pseudomonadati</taxon>
        <taxon>Bacteroidota</taxon>
        <taxon>Cytophagia</taxon>
        <taxon>Cytophagales</taxon>
    </lineage>
</organism>
<comment type="caution">
    <text evidence="1">The sequence shown here is derived from an EMBL/GenBank/DDBJ whole genome shotgun (WGS) entry which is preliminary data.</text>
</comment>
<evidence type="ECO:0008006" key="3">
    <source>
        <dbReference type="Google" id="ProtNLM"/>
    </source>
</evidence>
<name>A0A9X0L3A5_SOLP1</name>
<dbReference type="SUPFAM" id="SSF49464">
    <property type="entry name" value="Carboxypeptidase regulatory domain-like"/>
    <property type="match status" value="1"/>
</dbReference>
<protein>
    <recommendedName>
        <fullName evidence="3">Carboxypeptidase regulatory-like domain-containing protein</fullName>
    </recommendedName>
</protein>
<evidence type="ECO:0000313" key="2">
    <source>
        <dbReference type="Proteomes" id="UP000054223"/>
    </source>
</evidence>
<proteinExistence type="predicted"/>
<sequence>MGGALLITGCGKSKREDPAPPVAVTTTTISGSVQVEDEMLQPLSKAGVAVRLEGTTISAVTDANGAYRLTNVPVGQHVLNLSRVGLGTMRYEANIDDLTPRNIAPVLLSEQSSTRITDLKSVGKSSTSLPGEVAAFECTVSYNAQLYPAPTQYAIAVYVGKTADVSNTSYLQSTQLSQDQNITSPPTPGTGRFKLAFYKNELQQMGFAPGDRVYVAVYGLNKGATNGGVGREATYFVPYSRNPTTGQIQRVVANVSPNAARVNFVLP</sequence>
<dbReference type="Gene3D" id="2.60.40.1120">
    <property type="entry name" value="Carboxypeptidase-like, regulatory domain"/>
    <property type="match status" value="1"/>
</dbReference>
<reference evidence="1 2" key="1">
    <citation type="submission" date="2015-11" db="EMBL/GenBank/DDBJ databases">
        <title>Solirubrum puertoriconensis gen. nov. an environmental bacteria isolated in Puerto Rico.</title>
        <authorList>
            <person name="Cuebas-Irizarry M.F."/>
            <person name="Montalvo-Rodriguez R."/>
        </authorList>
    </citation>
    <scope>NUCLEOTIDE SEQUENCE [LARGE SCALE GENOMIC DNA]</scope>
    <source>
        <strain evidence="1 2">MC1A</strain>
    </source>
</reference>
<dbReference type="InterPro" id="IPR008969">
    <property type="entry name" value="CarboxyPept-like_regulatory"/>
</dbReference>
<dbReference type="AlphaFoldDB" id="A0A9X0L3A5"/>
<evidence type="ECO:0000313" key="1">
    <source>
        <dbReference type="EMBL" id="KUG06305.1"/>
    </source>
</evidence>
<dbReference type="Proteomes" id="UP000054223">
    <property type="component" value="Unassembled WGS sequence"/>
</dbReference>